<reference evidence="2 3" key="1">
    <citation type="submission" date="2018-10" db="EMBL/GenBank/DDBJ databases">
        <title>A high-quality apple genome assembly.</title>
        <authorList>
            <person name="Hu J."/>
        </authorList>
    </citation>
    <scope>NUCLEOTIDE SEQUENCE [LARGE SCALE GENOMIC DNA]</scope>
    <source>
        <strain evidence="3">cv. HFTH1</strain>
        <tissue evidence="2">Young leaf</tissue>
    </source>
</reference>
<dbReference type="PANTHER" id="PTHR47723:SF21">
    <property type="entry name" value="POLYNUCLEOTIDYL TRANSFERASE, RIBONUCLEASE H-LIKE SUPERFAMILY PROTEIN"/>
    <property type="match status" value="1"/>
</dbReference>
<proteinExistence type="predicted"/>
<name>A0A498K1W9_MALDO</name>
<protein>
    <recommendedName>
        <fullName evidence="1">RNase H type-1 domain-containing protein</fullName>
    </recommendedName>
</protein>
<dbReference type="InterPro" id="IPR002156">
    <property type="entry name" value="RNaseH_domain"/>
</dbReference>
<comment type="caution">
    <text evidence="2">The sequence shown here is derived from an EMBL/GenBank/DDBJ whole genome shotgun (WGS) entry which is preliminary data.</text>
</comment>
<evidence type="ECO:0000313" key="3">
    <source>
        <dbReference type="Proteomes" id="UP000290289"/>
    </source>
</evidence>
<dbReference type="EMBL" id="RDQH01000330">
    <property type="protein sequence ID" value="RXI02160.1"/>
    <property type="molecule type" value="Genomic_DNA"/>
</dbReference>
<dbReference type="Gene3D" id="3.30.420.10">
    <property type="entry name" value="Ribonuclease H-like superfamily/Ribonuclease H"/>
    <property type="match status" value="1"/>
</dbReference>
<dbReference type="InterPro" id="IPR053151">
    <property type="entry name" value="RNase_H-like"/>
</dbReference>
<dbReference type="GO" id="GO:0003676">
    <property type="term" value="F:nucleic acid binding"/>
    <property type="evidence" value="ECO:0007669"/>
    <property type="project" value="InterPro"/>
</dbReference>
<evidence type="ECO:0000259" key="1">
    <source>
        <dbReference type="Pfam" id="PF13456"/>
    </source>
</evidence>
<dbReference type="Proteomes" id="UP000290289">
    <property type="component" value="Chromosome 4"/>
</dbReference>
<sequence>MPHQPTNRKFNKIGQRNQNWNWTEQVKVEGDAFMVISAIQNRGTTHNGPFGHLFADTRRILQSFTQWKVSFGRREENKMAHRLARFSLTVDHPVSWFEEPPDIIFLSFIGE</sequence>
<dbReference type="Pfam" id="PF13456">
    <property type="entry name" value="RVT_3"/>
    <property type="match status" value="1"/>
</dbReference>
<gene>
    <name evidence="2" type="ORF">DVH24_026690</name>
</gene>
<organism evidence="2 3">
    <name type="scientific">Malus domestica</name>
    <name type="common">Apple</name>
    <name type="synonym">Pyrus malus</name>
    <dbReference type="NCBI Taxonomy" id="3750"/>
    <lineage>
        <taxon>Eukaryota</taxon>
        <taxon>Viridiplantae</taxon>
        <taxon>Streptophyta</taxon>
        <taxon>Embryophyta</taxon>
        <taxon>Tracheophyta</taxon>
        <taxon>Spermatophyta</taxon>
        <taxon>Magnoliopsida</taxon>
        <taxon>eudicotyledons</taxon>
        <taxon>Gunneridae</taxon>
        <taxon>Pentapetalae</taxon>
        <taxon>rosids</taxon>
        <taxon>fabids</taxon>
        <taxon>Rosales</taxon>
        <taxon>Rosaceae</taxon>
        <taxon>Amygdaloideae</taxon>
        <taxon>Maleae</taxon>
        <taxon>Malus</taxon>
    </lineage>
</organism>
<dbReference type="PANTHER" id="PTHR47723">
    <property type="entry name" value="OS05G0353850 PROTEIN"/>
    <property type="match status" value="1"/>
</dbReference>
<dbReference type="GO" id="GO:0004523">
    <property type="term" value="F:RNA-DNA hybrid ribonuclease activity"/>
    <property type="evidence" value="ECO:0007669"/>
    <property type="project" value="InterPro"/>
</dbReference>
<keyword evidence="3" id="KW-1185">Reference proteome</keyword>
<accession>A0A498K1W9</accession>
<evidence type="ECO:0000313" key="2">
    <source>
        <dbReference type="EMBL" id="RXI02160.1"/>
    </source>
</evidence>
<dbReference type="AlphaFoldDB" id="A0A498K1W9"/>
<feature type="domain" description="RNase H type-1" evidence="1">
    <location>
        <begin position="24"/>
        <end position="86"/>
    </location>
</feature>
<dbReference type="InterPro" id="IPR036397">
    <property type="entry name" value="RNaseH_sf"/>
</dbReference>